<reference evidence="14 16" key="3">
    <citation type="submission" date="2019-07" db="EMBL/GenBank/DDBJ databases">
        <authorList>
            <person name="Jastrzebski P J."/>
            <person name="Paukszto L."/>
            <person name="Jastrzebski P J."/>
        </authorList>
    </citation>
    <scope>NUCLEOTIDE SEQUENCE [LARGE SCALE GENOMIC DNA]</scope>
    <source>
        <strain evidence="14 16">WMS-il1</strain>
    </source>
</reference>
<evidence type="ECO:0000313" key="16">
    <source>
        <dbReference type="Proteomes" id="UP000321570"/>
    </source>
</evidence>
<dbReference type="NCBIfam" id="TIGR01700">
    <property type="entry name" value="PNPH"/>
    <property type="match status" value="1"/>
</dbReference>
<evidence type="ECO:0000259" key="12">
    <source>
        <dbReference type="Pfam" id="PF01048"/>
    </source>
</evidence>
<dbReference type="PANTHER" id="PTHR11904:SF9">
    <property type="entry name" value="PURINE NUCLEOSIDE PHOSPHORYLASE-RELATED"/>
    <property type="match status" value="1"/>
</dbReference>
<comment type="pathway">
    <text evidence="1 11">Purine metabolism; purine nucleoside salvage.</text>
</comment>
<evidence type="ECO:0000256" key="6">
    <source>
        <dbReference type="ARBA" id="ARBA00022679"/>
    </source>
</evidence>
<evidence type="ECO:0000313" key="14">
    <source>
        <dbReference type="EMBL" id="VUZ40204.1"/>
    </source>
</evidence>
<dbReference type="WBParaSite" id="HDID_0000191401-mRNA-1">
    <property type="protein sequence ID" value="HDID_0000191401-mRNA-1"/>
    <property type="gene ID" value="HDID_0000191401"/>
</dbReference>
<dbReference type="EC" id="2.4.2.1" evidence="3 11"/>
<comment type="catalytic activity">
    <reaction evidence="7">
        <text>inosine + phosphate = alpha-D-ribose 1-phosphate + hypoxanthine</text>
        <dbReference type="Rhea" id="RHEA:27646"/>
        <dbReference type="ChEBI" id="CHEBI:17368"/>
        <dbReference type="ChEBI" id="CHEBI:17596"/>
        <dbReference type="ChEBI" id="CHEBI:43474"/>
        <dbReference type="ChEBI" id="CHEBI:57720"/>
        <dbReference type="EC" id="2.4.2.1"/>
    </reaction>
</comment>
<evidence type="ECO:0000256" key="1">
    <source>
        <dbReference type="ARBA" id="ARBA00005058"/>
    </source>
</evidence>
<accession>A0A0R3SBP0</accession>
<dbReference type="Proteomes" id="UP000321570">
    <property type="component" value="Unassembled WGS sequence"/>
</dbReference>
<comment type="function">
    <text evidence="11">The purine nucleoside phosphorylases catalyze the phosphorolytic breakdown of the N-glycosidic bond in the beta-(deoxy)ribonucleoside molecules, with the formation of the corresponding free purine bases and pentose-1-phosphate.</text>
</comment>
<dbReference type="UniPathway" id="UPA00606"/>
<evidence type="ECO:0000313" key="17">
    <source>
        <dbReference type="WBParaSite" id="HDID_0000191401-mRNA-1"/>
    </source>
</evidence>
<evidence type="ECO:0000313" key="13">
    <source>
        <dbReference type="EMBL" id="VDL19376.1"/>
    </source>
</evidence>
<evidence type="ECO:0000256" key="3">
    <source>
        <dbReference type="ARBA" id="ARBA00011886"/>
    </source>
</evidence>
<protein>
    <recommendedName>
        <fullName evidence="4 11">Purine nucleoside phosphorylase</fullName>
        <ecNumber evidence="3 11">2.4.2.1</ecNumber>
    </recommendedName>
    <alternativeName>
        <fullName evidence="11">Inosine-guanosine phosphorylase</fullName>
    </alternativeName>
</protein>
<dbReference type="NCBIfam" id="TIGR01697">
    <property type="entry name" value="PNPH-PUNA-XAPA"/>
    <property type="match status" value="1"/>
</dbReference>
<dbReference type="CDD" id="cd09009">
    <property type="entry name" value="PNP-EcPNPII_like"/>
    <property type="match status" value="1"/>
</dbReference>
<dbReference type="Proteomes" id="UP000274504">
    <property type="component" value="Unassembled WGS sequence"/>
</dbReference>
<dbReference type="Gene3D" id="3.40.50.1580">
    <property type="entry name" value="Nucleoside phosphorylase domain"/>
    <property type="match status" value="1"/>
</dbReference>
<evidence type="ECO:0000256" key="2">
    <source>
        <dbReference type="ARBA" id="ARBA00006751"/>
    </source>
</evidence>
<dbReference type="InterPro" id="IPR011268">
    <property type="entry name" value="Purine_phosphorylase"/>
</dbReference>
<dbReference type="NCBIfam" id="NF006054">
    <property type="entry name" value="PRK08202.1"/>
    <property type="match status" value="1"/>
</dbReference>
<dbReference type="PIRSF" id="PIRSF000477">
    <property type="entry name" value="PurNPase"/>
    <property type="match status" value="1"/>
</dbReference>
<keyword evidence="16" id="KW-1185">Reference proteome</keyword>
<dbReference type="EMBL" id="UYSG01000408">
    <property type="protein sequence ID" value="VDL19376.1"/>
    <property type="molecule type" value="Genomic_DNA"/>
</dbReference>
<evidence type="ECO:0000256" key="10">
    <source>
        <dbReference type="ARBA" id="ARBA00023970"/>
    </source>
</evidence>
<evidence type="ECO:0000256" key="7">
    <source>
        <dbReference type="ARBA" id="ARBA00023918"/>
    </source>
</evidence>
<evidence type="ECO:0000256" key="9">
    <source>
        <dbReference type="ARBA" id="ARBA00023950"/>
    </source>
</evidence>
<dbReference type="GO" id="GO:0009116">
    <property type="term" value="P:nucleoside metabolic process"/>
    <property type="evidence" value="ECO:0007669"/>
    <property type="project" value="InterPro"/>
</dbReference>
<feature type="domain" description="Nucleoside phosphorylase" evidence="12">
    <location>
        <begin position="24"/>
        <end position="275"/>
    </location>
</feature>
<gene>
    <name evidence="13" type="ORF">HDID_LOCUS1915</name>
    <name evidence="14" type="ORF">WMSIL1_LOCUS1295</name>
</gene>
<evidence type="ECO:0000256" key="11">
    <source>
        <dbReference type="PIRNR" id="PIRNR000477"/>
    </source>
</evidence>
<proteinExistence type="inferred from homology"/>
<evidence type="ECO:0000256" key="5">
    <source>
        <dbReference type="ARBA" id="ARBA00022676"/>
    </source>
</evidence>
<dbReference type="InterPro" id="IPR000845">
    <property type="entry name" value="Nucleoside_phosphorylase_d"/>
</dbReference>
<dbReference type="AlphaFoldDB" id="A0A0R3SBP0"/>
<name>A0A0R3SBP0_HYMDI</name>
<dbReference type="OrthoDB" id="10261782at2759"/>
<dbReference type="PANTHER" id="PTHR11904">
    <property type="entry name" value="METHYLTHIOADENOSINE/PURINE NUCLEOSIDE PHOSPHORYLASE"/>
    <property type="match status" value="1"/>
</dbReference>
<organism evidence="17">
    <name type="scientific">Hymenolepis diminuta</name>
    <name type="common">Rat tapeworm</name>
    <dbReference type="NCBI Taxonomy" id="6216"/>
    <lineage>
        <taxon>Eukaryota</taxon>
        <taxon>Metazoa</taxon>
        <taxon>Spiralia</taxon>
        <taxon>Lophotrochozoa</taxon>
        <taxon>Platyhelminthes</taxon>
        <taxon>Cestoda</taxon>
        <taxon>Eucestoda</taxon>
        <taxon>Cyclophyllidea</taxon>
        <taxon>Hymenolepididae</taxon>
        <taxon>Hymenolepis</taxon>
    </lineage>
</organism>
<keyword evidence="5 11" id="KW-0328">Glycosyltransferase</keyword>
<comment type="similarity">
    <text evidence="2 11">Belongs to the PNP/MTAP phosphorylase family.</text>
</comment>
<evidence type="ECO:0000256" key="8">
    <source>
        <dbReference type="ARBA" id="ARBA00023929"/>
    </source>
</evidence>
<dbReference type="FunFam" id="3.40.50.1580:FF:000004">
    <property type="entry name" value="Purine nucleoside phosphorylase"/>
    <property type="match status" value="1"/>
</dbReference>
<keyword evidence="6 11" id="KW-0808">Transferase</keyword>
<sequence length="278" mass="30600">MASYDEVNAACEYLRKKISIKPQVGLICGSGLGKLGDGVLNPIVIPYEEIPNFPKCSVEGHFGNLIFGVIGNKYVMLMQGRLHGYEGYTQQQITLPIRVMKLMGCEYLIVTNATGTVHLNYNVGDLMVVKDHISIPALAGFNPLCGPNDERFGPRFPALSDVYTKELRRLAFKVADQMGIMDIMHEGVYICMSGPTYNTPAEDRALRLLGADVVGMSLTAETIVAHHCGMKVLAISLITDRCTFERGGHHSNHEEVLRASLQSSEIITMLVTQILEKL</sequence>
<dbReference type="InterPro" id="IPR035994">
    <property type="entry name" value="Nucleoside_phosphorylase_sf"/>
</dbReference>
<dbReference type="Pfam" id="PF01048">
    <property type="entry name" value="PNP_UDP_1"/>
    <property type="match status" value="1"/>
</dbReference>
<evidence type="ECO:0000313" key="15">
    <source>
        <dbReference type="Proteomes" id="UP000274504"/>
    </source>
</evidence>
<dbReference type="STRING" id="6216.A0A0R3SBP0"/>
<comment type="catalytic activity">
    <reaction evidence="8">
        <text>2'-deoxyguanosine + phosphate = 2-deoxy-alpha-D-ribose 1-phosphate + guanine</text>
        <dbReference type="Rhea" id="RHEA:27738"/>
        <dbReference type="ChEBI" id="CHEBI:16235"/>
        <dbReference type="ChEBI" id="CHEBI:17172"/>
        <dbReference type="ChEBI" id="CHEBI:43474"/>
        <dbReference type="ChEBI" id="CHEBI:57259"/>
        <dbReference type="EC" id="2.4.2.1"/>
    </reaction>
</comment>
<evidence type="ECO:0000256" key="4">
    <source>
        <dbReference type="ARBA" id="ARBA00013834"/>
    </source>
</evidence>
<dbReference type="SUPFAM" id="SSF53167">
    <property type="entry name" value="Purine and uridine phosphorylases"/>
    <property type="match status" value="1"/>
</dbReference>
<reference evidence="17" key="1">
    <citation type="submission" date="2017-02" db="UniProtKB">
        <authorList>
            <consortium name="WormBaseParasite"/>
        </authorList>
    </citation>
    <scope>IDENTIFICATION</scope>
</reference>
<dbReference type="GO" id="GO:0004731">
    <property type="term" value="F:purine-nucleoside phosphorylase activity"/>
    <property type="evidence" value="ECO:0007669"/>
    <property type="project" value="UniProtKB-EC"/>
</dbReference>
<reference evidence="13 15" key="2">
    <citation type="submission" date="2018-11" db="EMBL/GenBank/DDBJ databases">
        <authorList>
            <consortium name="Pathogen Informatics"/>
        </authorList>
    </citation>
    <scope>NUCLEOTIDE SEQUENCE [LARGE SCALE GENOMIC DNA]</scope>
</reference>
<dbReference type="InterPro" id="IPR011270">
    <property type="entry name" value="Pur_Nuc_Pase_Ino/Guo-sp"/>
</dbReference>
<comment type="catalytic activity">
    <reaction evidence="10">
        <text>guanosine + phosphate = alpha-D-ribose 1-phosphate + guanine</text>
        <dbReference type="Rhea" id="RHEA:13233"/>
        <dbReference type="ChEBI" id="CHEBI:16235"/>
        <dbReference type="ChEBI" id="CHEBI:16750"/>
        <dbReference type="ChEBI" id="CHEBI:43474"/>
        <dbReference type="ChEBI" id="CHEBI:57720"/>
        <dbReference type="EC" id="2.4.2.1"/>
    </reaction>
</comment>
<dbReference type="GO" id="GO:0005737">
    <property type="term" value="C:cytoplasm"/>
    <property type="evidence" value="ECO:0007669"/>
    <property type="project" value="TreeGrafter"/>
</dbReference>
<dbReference type="EMBL" id="CABIJS010000032">
    <property type="protein sequence ID" value="VUZ40204.1"/>
    <property type="molecule type" value="Genomic_DNA"/>
</dbReference>
<comment type="catalytic activity">
    <reaction evidence="9">
        <text>2'-deoxyinosine + phosphate = 2-deoxy-alpha-D-ribose 1-phosphate + hypoxanthine</text>
        <dbReference type="Rhea" id="RHEA:27750"/>
        <dbReference type="ChEBI" id="CHEBI:17368"/>
        <dbReference type="ChEBI" id="CHEBI:28997"/>
        <dbReference type="ChEBI" id="CHEBI:43474"/>
        <dbReference type="ChEBI" id="CHEBI:57259"/>
        <dbReference type="EC" id="2.4.2.1"/>
    </reaction>
</comment>